<protein>
    <submittedName>
        <fullName evidence="7">CvpA family protein</fullName>
    </submittedName>
</protein>
<keyword evidence="4 6" id="KW-0472">Membrane</keyword>
<dbReference type="EMBL" id="JBHSLF010000021">
    <property type="protein sequence ID" value="MFC5344544.1"/>
    <property type="molecule type" value="Genomic_DNA"/>
</dbReference>
<sequence length="199" mass="20671">MTGFDAFAIIVILASAAAGWVRGGTREIITLLSFILAAFIALVALPLTAPLGRMLIDPDWAGSIFAAIVSFLLIYFGIRIFGSILSKRAQAHPTLGGVDRFIGILVGAGRSLVLLGAIHLVIVAAMPGEKTPRWLSEATLRPLSAGAARAIQIILPGIGRGADAISPVVDSSVRRGFSNDQALPSPQTGPNSRPSAAPQ</sequence>
<accession>A0ABW0FTA9</accession>
<dbReference type="InterPro" id="IPR052719">
    <property type="entry name" value="CvpA-like"/>
</dbReference>
<feature type="transmembrane region" description="Helical" evidence="6">
    <location>
        <begin position="60"/>
        <end position="81"/>
    </location>
</feature>
<dbReference type="RefSeq" id="WP_374036168.1">
    <property type="nucleotide sequence ID" value="NZ_CP169082.1"/>
</dbReference>
<keyword evidence="3 6" id="KW-1133">Transmembrane helix</keyword>
<evidence type="ECO:0000313" key="8">
    <source>
        <dbReference type="Proteomes" id="UP001596152"/>
    </source>
</evidence>
<evidence type="ECO:0000256" key="2">
    <source>
        <dbReference type="ARBA" id="ARBA00022692"/>
    </source>
</evidence>
<feature type="region of interest" description="Disordered" evidence="5">
    <location>
        <begin position="176"/>
        <end position="199"/>
    </location>
</feature>
<evidence type="ECO:0000256" key="3">
    <source>
        <dbReference type="ARBA" id="ARBA00022989"/>
    </source>
</evidence>
<keyword evidence="8" id="KW-1185">Reference proteome</keyword>
<reference evidence="8" key="1">
    <citation type="journal article" date="2019" name="Int. J. Syst. Evol. Microbiol.">
        <title>The Global Catalogue of Microorganisms (GCM) 10K type strain sequencing project: providing services to taxonomists for standard genome sequencing and annotation.</title>
        <authorList>
            <consortium name="The Broad Institute Genomics Platform"/>
            <consortium name="The Broad Institute Genome Sequencing Center for Infectious Disease"/>
            <person name="Wu L."/>
            <person name="Ma J."/>
        </authorList>
    </citation>
    <scope>NUCLEOTIDE SEQUENCE [LARGE SCALE GENOMIC DNA]</scope>
    <source>
        <strain evidence="8">JCM 12125</strain>
    </source>
</reference>
<gene>
    <name evidence="7" type="ORF">ACFPIE_11515</name>
</gene>
<dbReference type="PANTHER" id="PTHR36926">
    <property type="entry name" value="COLICIN V PRODUCTION PROTEIN"/>
    <property type="match status" value="1"/>
</dbReference>
<dbReference type="InterPro" id="IPR003825">
    <property type="entry name" value="Colicin-V_CvpA"/>
</dbReference>
<evidence type="ECO:0000256" key="1">
    <source>
        <dbReference type="ARBA" id="ARBA00004141"/>
    </source>
</evidence>
<name>A0ABW0FTA9_9CAUL</name>
<evidence type="ECO:0000256" key="5">
    <source>
        <dbReference type="SAM" id="MobiDB-lite"/>
    </source>
</evidence>
<dbReference type="Pfam" id="PF02674">
    <property type="entry name" value="Colicin_V"/>
    <property type="match status" value="1"/>
</dbReference>
<organism evidence="7 8">
    <name type="scientific">Brevundimonas staleyi</name>
    <dbReference type="NCBI Taxonomy" id="74326"/>
    <lineage>
        <taxon>Bacteria</taxon>
        <taxon>Pseudomonadati</taxon>
        <taxon>Pseudomonadota</taxon>
        <taxon>Alphaproteobacteria</taxon>
        <taxon>Caulobacterales</taxon>
        <taxon>Caulobacteraceae</taxon>
        <taxon>Brevundimonas</taxon>
    </lineage>
</organism>
<feature type="compositionally biased region" description="Polar residues" evidence="5">
    <location>
        <begin position="178"/>
        <end position="199"/>
    </location>
</feature>
<comment type="subcellular location">
    <subcellularLocation>
        <location evidence="1">Membrane</location>
        <topology evidence="1">Multi-pass membrane protein</topology>
    </subcellularLocation>
</comment>
<dbReference type="PANTHER" id="PTHR36926:SF1">
    <property type="entry name" value="COLICIN V PRODUCTION PROTEIN"/>
    <property type="match status" value="1"/>
</dbReference>
<comment type="caution">
    <text evidence="7">The sequence shown here is derived from an EMBL/GenBank/DDBJ whole genome shotgun (WGS) entry which is preliminary data.</text>
</comment>
<proteinExistence type="predicted"/>
<keyword evidence="2 6" id="KW-0812">Transmembrane</keyword>
<evidence type="ECO:0000256" key="4">
    <source>
        <dbReference type="ARBA" id="ARBA00023136"/>
    </source>
</evidence>
<evidence type="ECO:0000313" key="7">
    <source>
        <dbReference type="EMBL" id="MFC5344544.1"/>
    </source>
</evidence>
<dbReference type="Proteomes" id="UP001596152">
    <property type="component" value="Unassembled WGS sequence"/>
</dbReference>
<feature type="transmembrane region" description="Helical" evidence="6">
    <location>
        <begin position="28"/>
        <end position="48"/>
    </location>
</feature>
<feature type="transmembrane region" description="Helical" evidence="6">
    <location>
        <begin position="101"/>
        <end position="126"/>
    </location>
</feature>
<evidence type="ECO:0000256" key="6">
    <source>
        <dbReference type="SAM" id="Phobius"/>
    </source>
</evidence>